<accession>A0A839GUZ2</accession>
<dbReference type="GO" id="GO:0005524">
    <property type="term" value="F:ATP binding"/>
    <property type="evidence" value="ECO:0007669"/>
    <property type="project" value="InterPro"/>
</dbReference>
<comment type="caution">
    <text evidence="5">The sequence shown here is derived from an EMBL/GenBank/DDBJ whole genome shotgun (WGS) entry which is preliminary data.</text>
</comment>
<evidence type="ECO:0000313" key="5">
    <source>
        <dbReference type="EMBL" id="MBA9077601.1"/>
    </source>
</evidence>
<dbReference type="InterPro" id="IPR027417">
    <property type="entry name" value="P-loop_NTPase"/>
</dbReference>
<evidence type="ECO:0000256" key="3">
    <source>
        <dbReference type="ARBA" id="ARBA00022989"/>
    </source>
</evidence>
<dbReference type="Gene3D" id="3.40.50.300">
    <property type="entry name" value="P-loop containing nucleotide triphosphate hydrolases"/>
    <property type="match status" value="1"/>
</dbReference>
<keyword evidence="2" id="KW-0812">Transmembrane</keyword>
<dbReference type="RefSeq" id="WP_246386916.1">
    <property type="nucleotide sequence ID" value="NZ_JACJIQ010000008.1"/>
</dbReference>
<comment type="subcellular location">
    <subcellularLocation>
        <location evidence="1">Cell membrane</location>
        <topology evidence="1">Multi-pass membrane protein</topology>
    </subcellularLocation>
</comment>
<evidence type="ECO:0000313" key="6">
    <source>
        <dbReference type="Proteomes" id="UP000563094"/>
    </source>
</evidence>
<keyword evidence="6" id="KW-1185">Reference proteome</keyword>
<proteinExistence type="predicted"/>
<dbReference type="EMBL" id="JACJIQ010000008">
    <property type="protein sequence ID" value="MBA9077601.1"/>
    <property type="molecule type" value="Genomic_DNA"/>
</dbReference>
<dbReference type="Gene3D" id="1.20.1560.10">
    <property type="entry name" value="ABC transporter type 1, transmembrane domain"/>
    <property type="match status" value="1"/>
</dbReference>
<protein>
    <submittedName>
        <fullName evidence="5">ABC-type bacteriocin/lantibiotic exporter with double-glycine peptidase domain</fullName>
    </submittedName>
</protein>
<reference evidence="5 6" key="1">
    <citation type="submission" date="2020-08" db="EMBL/GenBank/DDBJ databases">
        <title>Genomic Encyclopedia of Type Strains, Phase IV (KMG-IV): sequencing the most valuable type-strain genomes for metagenomic binning, comparative biology and taxonomic classification.</title>
        <authorList>
            <person name="Goeker M."/>
        </authorList>
    </citation>
    <scope>NUCLEOTIDE SEQUENCE [LARGE SCALE GENOMIC DNA]</scope>
    <source>
        <strain evidence="5 6">DSM 29854</strain>
    </source>
</reference>
<evidence type="ECO:0000256" key="4">
    <source>
        <dbReference type="ARBA" id="ARBA00023136"/>
    </source>
</evidence>
<sequence length="109" mass="12059">MMAIQYILGQLNSPVEQLLGFIQGWQDAKISMERLNEIHEMEDEEPNGKTFLKELPPSKTIQLQNLTFQYPGAGNEPVLKDIDLIIPEGKTTAIVGMSGSGKLCCSSFC</sequence>
<organism evidence="5 6">
    <name type="scientific">Rufibacter quisquiliarum</name>
    <dbReference type="NCBI Taxonomy" id="1549639"/>
    <lineage>
        <taxon>Bacteria</taxon>
        <taxon>Pseudomonadati</taxon>
        <taxon>Bacteroidota</taxon>
        <taxon>Cytophagia</taxon>
        <taxon>Cytophagales</taxon>
        <taxon>Hymenobacteraceae</taxon>
        <taxon>Rufibacter</taxon>
    </lineage>
</organism>
<name>A0A839GUZ2_9BACT</name>
<evidence type="ECO:0000256" key="2">
    <source>
        <dbReference type="ARBA" id="ARBA00022692"/>
    </source>
</evidence>
<gene>
    <name evidence="5" type="ORF">FHS90_002319</name>
</gene>
<evidence type="ECO:0000256" key="1">
    <source>
        <dbReference type="ARBA" id="ARBA00004651"/>
    </source>
</evidence>
<dbReference type="InterPro" id="IPR039421">
    <property type="entry name" value="Type_1_exporter"/>
</dbReference>
<dbReference type="GO" id="GO:0034040">
    <property type="term" value="F:ATPase-coupled lipid transmembrane transporter activity"/>
    <property type="evidence" value="ECO:0007669"/>
    <property type="project" value="TreeGrafter"/>
</dbReference>
<dbReference type="PANTHER" id="PTHR24221">
    <property type="entry name" value="ATP-BINDING CASSETTE SUB-FAMILY B"/>
    <property type="match status" value="1"/>
</dbReference>
<dbReference type="Proteomes" id="UP000563094">
    <property type="component" value="Unassembled WGS sequence"/>
</dbReference>
<dbReference type="PANTHER" id="PTHR24221:SF654">
    <property type="entry name" value="ATP-BINDING CASSETTE SUB-FAMILY B MEMBER 6"/>
    <property type="match status" value="1"/>
</dbReference>
<keyword evidence="4" id="KW-0472">Membrane</keyword>
<dbReference type="GO" id="GO:0005886">
    <property type="term" value="C:plasma membrane"/>
    <property type="evidence" value="ECO:0007669"/>
    <property type="project" value="UniProtKB-SubCell"/>
</dbReference>
<keyword evidence="3" id="KW-1133">Transmembrane helix</keyword>
<dbReference type="SUPFAM" id="SSF52540">
    <property type="entry name" value="P-loop containing nucleoside triphosphate hydrolases"/>
    <property type="match status" value="1"/>
</dbReference>
<dbReference type="AlphaFoldDB" id="A0A839GUZ2"/>
<dbReference type="InterPro" id="IPR036640">
    <property type="entry name" value="ABC1_TM_sf"/>
</dbReference>